<dbReference type="InterPro" id="IPR012338">
    <property type="entry name" value="Beta-lactam/transpept-like"/>
</dbReference>
<dbReference type="PANTHER" id="PTHR22935:SF95">
    <property type="entry name" value="BETA-LACTAMASE-LIKE 1-RELATED"/>
    <property type="match status" value="1"/>
</dbReference>
<protein>
    <submittedName>
        <fullName evidence="3">Beta-lactamase/transpeptidase-like protein</fullName>
    </submittedName>
</protein>
<dbReference type="Gene3D" id="3.40.710.10">
    <property type="entry name" value="DD-peptidase/beta-lactamase superfamily"/>
    <property type="match status" value="2"/>
</dbReference>
<evidence type="ECO:0000259" key="2">
    <source>
        <dbReference type="Pfam" id="PF00144"/>
    </source>
</evidence>
<dbReference type="SUPFAM" id="SSF56601">
    <property type="entry name" value="beta-lactamase/transpeptidase-like"/>
    <property type="match status" value="1"/>
</dbReference>
<dbReference type="InParanoid" id="A0A3N4LR13"/>
<proteinExistence type="inferred from homology"/>
<reference evidence="3 4" key="1">
    <citation type="journal article" date="2018" name="Nat. Ecol. Evol.">
        <title>Pezizomycetes genomes reveal the molecular basis of ectomycorrhizal truffle lifestyle.</title>
        <authorList>
            <person name="Murat C."/>
            <person name="Payen T."/>
            <person name="Noel B."/>
            <person name="Kuo A."/>
            <person name="Morin E."/>
            <person name="Chen J."/>
            <person name="Kohler A."/>
            <person name="Krizsan K."/>
            <person name="Balestrini R."/>
            <person name="Da Silva C."/>
            <person name="Montanini B."/>
            <person name="Hainaut M."/>
            <person name="Levati E."/>
            <person name="Barry K.W."/>
            <person name="Belfiori B."/>
            <person name="Cichocki N."/>
            <person name="Clum A."/>
            <person name="Dockter R.B."/>
            <person name="Fauchery L."/>
            <person name="Guy J."/>
            <person name="Iotti M."/>
            <person name="Le Tacon F."/>
            <person name="Lindquist E.A."/>
            <person name="Lipzen A."/>
            <person name="Malagnac F."/>
            <person name="Mello A."/>
            <person name="Molinier V."/>
            <person name="Miyauchi S."/>
            <person name="Poulain J."/>
            <person name="Riccioni C."/>
            <person name="Rubini A."/>
            <person name="Sitrit Y."/>
            <person name="Splivallo R."/>
            <person name="Traeger S."/>
            <person name="Wang M."/>
            <person name="Zifcakova L."/>
            <person name="Wipf D."/>
            <person name="Zambonelli A."/>
            <person name="Paolocci F."/>
            <person name="Nowrousian M."/>
            <person name="Ottonello S."/>
            <person name="Baldrian P."/>
            <person name="Spatafora J.W."/>
            <person name="Henrissat B."/>
            <person name="Nagy L.G."/>
            <person name="Aury J.M."/>
            <person name="Wincker P."/>
            <person name="Grigoriev I.V."/>
            <person name="Bonfante P."/>
            <person name="Martin F.M."/>
        </authorList>
    </citation>
    <scope>NUCLEOTIDE SEQUENCE [LARGE SCALE GENOMIC DNA]</scope>
    <source>
        <strain evidence="3 4">ATCC MYA-4762</strain>
    </source>
</reference>
<dbReference type="STRING" id="1051890.A0A3N4LR13"/>
<evidence type="ECO:0000313" key="3">
    <source>
        <dbReference type="EMBL" id="RPB24118.1"/>
    </source>
</evidence>
<dbReference type="InterPro" id="IPR051478">
    <property type="entry name" value="Beta-lactamase-like_AB/R"/>
</dbReference>
<dbReference type="Pfam" id="PF00144">
    <property type="entry name" value="Beta-lactamase"/>
    <property type="match status" value="2"/>
</dbReference>
<dbReference type="EMBL" id="ML121543">
    <property type="protein sequence ID" value="RPB24118.1"/>
    <property type="molecule type" value="Genomic_DNA"/>
</dbReference>
<evidence type="ECO:0000313" key="4">
    <source>
        <dbReference type="Proteomes" id="UP000267821"/>
    </source>
</evidence>
<dbReference type="OrthoDB" id="10250282at2759"/>
<dbReference type="PANTHER" id="PTHR22935">
    <property type="entry name" value="PENICILLIN-BINDING PROTEIN"/>
    <property type="match status" value="1"/>
</dbReference>
<sequence length="711" mass="78701">MIDPPRTPRLNRQLRLLALITLGTSRKFSNILSQNSSTDIIQYLSLNFLHLEAFYAPRSPGNPHQNARLRNKLDAYAATSNDTIAISVIHSHSSSSSSSSSSSAAAAGEELFWWGKGRVKLNTTTQEDSTLVTRSSIFRIASVTKVFTVLQGLLLQDRSTLRDSSDGQSSRLSMSDPIHLHLSDFTLPPPFTNELITLNMLGGHTSGLARDISAGRVTFSDDSGTVVLEYMPWNNPYHSKYPQGQGNPKVLSFDFDSMEKEYMGSGGTGNGEDGTARISVPGKCRHMREGDENNEWHMCTKEELFRLVRETRLIWLPGEMVSYSNTGFDVLGWALQNFASSFENRTEKTEESYHLRNLLNRDVFQPLGMNSSFFHPIPEHLKSKMTVPRSEHMVDLDFGEAYDPAGGMYSTASDVNNFLLSILSPEPTILNPTTLRNWFKPSFRLPNGLSSVGIPWEIESRQYPSSALMQGPVYQLYGKGGALPGHYSHISFIPELGYGVVALVAIGSEQGDIDRGAVKESNPDLLSDIVHGELVAPLREAYTSYLRKLYVGTYIQSSPSPSAAFTSELAQGKAIISLDSNGFLVLDSLVTSSNISLLAYLDSLNPSAPGSYSSGGKLWPSGVEGEFRIRGGRAKETRNVKRSCREWFGFDEAVTEDGWGIDKIVIRKYEDESQEGAYGLDGSGNDVRSRRWELVYEPLGVVFWKSDLLIE</sequence>
<dbReference type="InterPro" id="IPR001466">
    <property type="entry name" value="Beta-lactam-related"/>
</dbReference>
<keyword evidence="4" id="KW-1185">Reference proteome</keyword>
<dbReference type="AlphaFoldDB" id="A0A3N4LR13"/>
<feature type="domain" description="Beta-lactamase-related" evidence="2">
    <location>
        <begin position="127"/>
        <end position="220"/>
    </location>
</feature>
<name>A0A3N4LR13_9PEZI</name>
<organism evidence="3 4">
    <name type="scientific">Terfezia boudieri ATCC MYA-4762</name>
    <dbReference type="NCBI Taxonomy" id="1051890"/>
    <lineage>
        <taxon>Eukaryota</taxon>
        <taxon>Fungi</taxon>
        <taxon>Dikarya</taxon>
        <taxon>Ascomycota</taxon>
        <taxon>Pezizomycotina</taxon>
        <taxon>Pezizomycetes</taxon>
        <taxon>Pezizales</taxon>
        <taxon>Pezizaceae</taxon>
        <taxon>Terfezia</taxon>
    </lineage>
</organism>
<accession>A0A3N4LR13</accession>
<feature type="domain" description="Beta-lactamase-related" evidence="2">
    <location>
        <begin position="293"/>
        <end position="508"/>
    </location>
</feature>
<gene>
    <name evidence="3" type="ORF">L211DRAFT_207820</name>
</gene>
<comment type="similarity">
    <text evidence="1">Belongs to the beta-lactamase family.</text>
</comment>
<evidence type="ECO:0000256" key="1">
    <source>
        <dbReference type="ARBA" id="ARBA00038473"/>
    </source>
</evidence>
<dbReference type="Proteomes" id="UP000267821">
    <property type="component" value="Unassembled WGS sequence"/>
</dbReference>